<evidence type="ECO:0000313" key="2">
    <source>
        <dbReference type="EMBL" id="KRL83437.1"/>
    </source>
</evidence>
<gene>
    <name evidence="2" type="ORF">FC32_GL000691</name>
</gene>
<reference evidence="2 3" key="1">
    <citation type="journal article" date="2015" name="Genome Announc.">
        <title>Expanding the biotechnology potential of lactobacilli through comparative genomics of 213 strains and associated genera.</title>
        <authorList>
            <person name="Sun Z."/>
            <person name="Harris H.M."/>
            <person name="McCann A."/>
            <person name="Guo C."/>
            <person name="Argimon S."/>
            <person name="Zhang W."/>
            <person name="Yang X."/>
            <person name="Jeffery I.B."/>
            <person name="Cooney J.C."/>
            <person name="Kagawa T.F."/>
            <person name="Liu W."/>
            <person name="Song Y."/>
            <person name="Salvetti E."/>
            <person name="Wrobel A."/>
            <person name="Rasinkangas P."/>
            <person name="Parkhill J."/>
            <person name="Rea M.C."/>
            <person name="O'Sullivan O."/>
            <person name="Ritari J."/>
            <person name="Douillard F.P."/>
            <person name="Paul Ross R."/>
            <person name="Yang R."/>
            <person name="Briner A.E."/>
            <person name="Felis G.E."/>
            <person name="de Vos W.M."/>
            <person name="Barrangou R."/>
            <person name="Klaenhammer T.R."/>
            <person name="Caufield P.W."/>
            <person name="Cui Y."/>
            <person name="Zhang H."/>
            <person name="O'Toole P.W."/>
        </authorList>
    </citation>
    <scope>NUCLEOTIDE SEQUENCE [LARGE SCALE GENOMIC DNA]</scope>
    <source>
        <strain evidence="2 3">DSM 16634</strain>
    </source>
</reference>
<dbReference type="EMBL" id="AZFT01000053">
    <property type="protein sequence ID" value="KRL83437.1"/>
    <property type="molecule type" value="Genomic_DNA"/>
</dbReference>
<keyword evidence="1" id="KW-0472">Membrane</keyword>
<keyword evidence="1" id="KW-0812">Transmembrane</keyword>
<comment type="caution">
    <text evidence="2">The sequence shown here is derived from an EMBL/GenBank/DDBJ whole genome shotgun (WGS) entry which is preliminary data.</text>
</comment>
<dbReference type="Proteomes" id="UP000051324">
    <property type="component" value="Unassembled WGS sequence"/>
</dbReference>
<evidence type="ECO:0000256" key="1">
    <source>
        <dbReference type="SAM" id="Phobius"/>
    </source>
</evidence>
<dbReference type="PATRIC" id="fig|1423724.4.peg.729"/>
<dbReference type="AlphaFoldDB" id="A0A0R1TPQ5"/>
<protein>
    <submittedName>
        <fullName evidence="2">Uncharacterized protein</fullName>
    </submittedName>
</protein>
<sequence length="65" mass="7566">MLLGIGMGNFVVELVGDRKGVIYALCIFAPPVMALWVIVKYRKWIFKYVLWVLRRKGLLQIVNEK</sequence>
<keyword evidence="3" id="KW-1185">Reference proteome</keyword>
<organism evidence="2 3">
    <name type="scientific">Ligilactobacillus apodemi DSM 16634 = JCM 16172</name>
    <dbReference type="NCBI Taxonomy" id="1423724"/>
    <lineage>
        <taxon>Bacteria</taxon>
        <taxon>Bacillati</taxon>
        <taxon>Bacillota</taxon>
        <taxon>Bacilli</taxon>
        <taxon>Lactobacillales</taxon>
        <taxon>Lactobacillaceae</taxon>
        <taxon>Ligilactobacillus</taxon>
    </lineage>
</organism>
<proteinExistence type="predicted"/>
<feature type="transmembrane region" description="Helical" evidence="1">
    <location>
        <begin position="20"/>
        <end position="39"/>
    </location>
</feature>
<accession>A0A0R1TPQ5</accession>
<dbReference type="STRING" id="1423724.FC32_GL000691"/>
<evidence type="ECO:0000313" key="3">
    <source>
        <dbReference type="Proteomes" id="UP000051324"/>
    </source>
</evidence>
<keyword evidence="1" id="KW-1133">Transmembrane helix</keyword>
<name>A0A0R1TPQ5_9LACO</name>